<keyword evidence="1" id="KW-0808">Transferase</keyword>
<accession>A0AC60W5L3</accession>
<gene>
    <name evidence="1" type="ORF">H2B05_07590</name>
</gene>
<protein>
    <submittedName>
        <fullName evidence="1">UDP-N-acetylglucosamine-1-phosphate transferase</fullName>
    </submittedName>
</protein>
<comment type="caution">
    <text evidence="1">The sequence shown here is derived from an EMBL/GenBank/DDBJ whole genome shotgun (WGS) entry which is preliminary data.</text>
</comment>
<sequence length="61" mass="6766">EHTEDLKLKATKDKTAPITLVRLILGSDSLSEKQVGIAIFKLALFSSILAIFTAFLMDVRF</sequence>
<reference evidence="1 2" key="1">
    <citation type="journal article" date="2020" name="Appl. Environ. Microbiol.">
        <title>Genomic Characteristics of a Novel Species of Ammonia-Oxidizing Archaea from the Jiulong River Estuary.</title>
        <authorList>
            <person name="Zou D."/>
            <person name="Wan R."/>
            <person name="Han L."/>
            <person name="Xu M.N."/>
            <person name="Liu Y."/>
            <person name="Liu H."/>
            <person name="Kao S.J."/>
            <person name="Li M."/>
        </authorList>
    </citation>
    <scope>NUCLEOTIDE SEQUENCE [LARGE SCALE GENOMIC DNA]</scope>
    <source>
        <strain evidence="1">W2bin3</strain>
    </source>
</reference>
<proteinExistence type="predicted"/>
<dbReference type="Proteomes" id="UP000526786">
    <property type="component" value="Unassembled WGS sequence"/>
</dbReference>
<evidence type="ECO:0000313" key="2">
    <source>
        <dbReference type="Proteomes" id="UP000526786"/>
    </source>
</evidence>
<organism evidence="1 2">
    <name type="scientific">Candidatus Nitrosomaritimum aestuariumsis</name>
    <dbReference type="NCBI Taxonomy" id="3342354"/>
    <lineage>
        <taxon>Archaea</taxon>
        <taxon>Nitrososphaerota</taxon>
        <taxon>Nitrososphaeria</taxon>
        <taxon>Nitrosopumilales</taxon>
        <taxon>Nitrosopumilaceae</taxon>
        <taxon>Candidatus Nitrosomaritimum</taxon>
    </lineage>
</organism>
<name>A0AC60W5L3_9ARCH</name>
<dbReference type="EMBL" id="JACENC010000294">
    <property type="protein sequence ID" value="MBA4454784.1"/>
    <property type="molecule type" value="Genomic_DNA"/>
</dbReference>
<feature type="non-terminal residue" evidence="1">
    <location>
        <position position="1"/>
    </location>
</feature>
<evidence type="ECO:0000313" key="1">
    <source>
        <dbReference type="EMBL" id="MBA4454784.1"/>
    </source>
</evidence>